<organism evidence="2 3">
    <name type="scientific">Meristemomyces frigidus</name>
    <dbReference type="NCBI Taxonomy" id="1508187"/>
    <lineage>
        <taxon>Eukaryota</taxon>
        <taxon>Fungi</taxon>
        <taxon>Dikarya</taxon>
        <taxon>Ascomycota</taxon>
        <taxon>Pezizomycotina</taxon>
        <taxon>Dothideomycetes</taxon>
        <taxon>Dothideomycetidae</taxon>
        <taxon>Mycosphaerellales</taxon>
        <taxon>Teratosphaeriaceae</taxon>
        <taxon>Meristemomyces</taxon>
    </lineage>
</organism>
<proteinExistence type="predicted"/>
<protein>
    <submittedName>
        <fullName evidence="2">Uncharacterized protein</fullName>
    </submittedName>
</protein>
<dbReference type="Proteomes" id="UP001310890">
    <property type="component" value="Unassembled WGS sequence"/>
</dbReference>
<evidence type="ECO:0000256" key="1">
    <source>
        <dbReference type="SAM" id="MobiDB-lite"/>
    </source>
</evidence>
<feature type="region of interest" description="Disordered" evidence="1">
    <location>
        <begin position="1"/>
        <end position="24"/>
    </location>
</feature>
<accession>A0AAN7TMV7</accession>
<comment type="caution">
    <text evidence="2">The sequence shown here is derived from an EMBL/GenBank/DDBJ whole genome shotgun (WGS) entry which is preliminary data.</text>
</comment>
<name>A0AAN7TMV7_9PEZI</name>
<sequence>MPIQKSLQTSRNPTSSEMEQFESEESALFAANYNSIGVAFSAKQSAEDNPHGNNPEGKLSGRITVTIDVSLPGLSRLASRKQGRGTRP</sequence>
<feature type="compositionally biased region" description="Polar residues" evidence="1">
    <location>
        <begin position="1"/>
        <end position="14"/>
    </location>
</feature>
<reference evidence="2" key="1">
    <citation type="submission" date="2023-08" db="EMBL/GenBank/DDBJ databases">
        <title>Black Yeasts Isolated from many extreme environments.</title>
        <authorList>
            <person name="Coleine C."/>
            <person name="Stajich J.E."/>
            <person name="Selbmann L."/>
        </authorList>
    </citation>
    <scope>NUCLEOTIDE SEQUENCE</scope>
    <source>
        <strain evidence="2">CCFEE 5401</strain>
    </source>
</reference>
<gene>
    <name evidence="2" type="ORF">LTR62_002022</name>
</gene>
<dbReference type="EMBL" id="JAVRRL010000015">
    <property type="protein sequence ID" value="KAK5114865.1"/>
    <property type="molecule type" value="Genomic_DNA"/>
</dbReference>
<evidence type="ECO:0000313" key="2">
    <source>
        <dbReference type="EMBL" id="KAK5114865.1"/>
    </source>
</evidence>
<dbReference type="AlphaFoldDB" id="A0AAN7TMV7"/>
<evidence type="ECO:0000313" key="3">
    <source>
        <dbReference type="Proteomes" id="UP001310890"/>
    </source>
</evidence>